<protein>
    <submittedName>
        <fullName evidence="3">Uncharacterized protein</fullName>
    </submittedName>
</protein>
<evidence type="ECO:0000256" key="2">
    <source>
        <dbReference type="SAM" id="MobiDB-lite"/>
    </source>
</evidence>
<dbReference type="Proteomes" id="UP001249851">
    <property type="component" value="Unassembled WGS sequence"/>
</dbReference>
<proteinExistence type="predicted"/>
<feature type="region of interest" description="Disordered" evidence="2">
    <location>
        <begin position="233"/>
        <end position="266"/>
    </location>
</feature>
<keyword evidence="1" id="KW-0175">Coiled coil</keyword>
<dbReference type="AlphaFoldDB" id="A0AAD9QKN3"/>
<feature type="compositionally biased region" description="Polar residues" evidence="2">
    <location>
        <begin position="235"/>
        <end position="248"/>
    </location>
</feature>
<reference evidence="3" key="2">
    <citation type="journal article" date="2023" name="Science">
        <title>Genomic signatures of disease resistance in endangered staghorn corals.</title>
        <authorList>
            <person name="Vollmer S.V."/>
            <person name="Selwyn J.D."/>
            <person name="Despard B.A."/>
            <person name="Roesel C.L."/>
        </authorList>
    </citation>
    <scope>NUCLEOTIDE SEQUENCE</scope>
    <source>
        <strain evidence="3">K2</strain>
    </source>
</reference>
<sequence length="266" mass="29525">MINSNNLHLVKRELANLNELIEHYKEAFHAYYRELTDDETKDREYAHYDEKNKGIMAYLHPVYAWISQAESHLTDQLERATSKGSRWSSRASSHLSAREKERVHVAELKAERSLLKQKKALRAAEEDLELELEIVKAEARRKVLEELYRTHNPPLPCASSPPSVAASFTPIVIPSVSAPLPNEVALKPEAFVSTTQTTVTMETQVKAALQGPRISAATGSIVKNSPFNPKAAEFTPTTVADGTSSTPYTGHGLKNSKEIGHGISEI</sequence>
<dbReference type="EMBL" id="JARQWQ010000028">
    <property type="protein sequence ID" value="KAK2562686.1"/>
    <property type="molecule type" value="Genomic_DNA"/>
</dbReference>
<organism evidence="3 4">
    <name type="scientific">Acropora cervicornis</name>
    <name type="common">Staghorn coral</name>
    <dbReference type="NCBI Taxonomy" id="6130"/>
    <lineage>
        <taxon>Eukaryota</taxon>
        <taxon>Metazoa</taxon>
        <taxon>Cnidaria</taxon>
        <taxon>Anthozoa</taxon>
        <taxon>Hexacorallia</taxon>
        <taxon>Scleractinia</taxon>
        <taxon>Astrocoeniina</taxon>
        <taxon>Acroporidae</taxon>
        <taxon>Acropora</taxon>
    </lineage>
</organism>
<name>A0AAD9QKN3_ACRCE</name>
<keyword evidence="4" id="KW-1185">Reference proteome</keyword>
<accession>A0AAD9QKN3</accession>
<gene>
    <name evidence="3" type="ORF">P5673_014392</name>
</gene>
<evidence type="ECO:0000313" key="4">
    <source>
        <dbReference type="Proteomes" id="UP001249851"/>
    </source>
</evidence>
<feature type="coiled-coil region" evidence="1">
    <location>
        <begin position="111"/>
        <end position="138"/>
    </location>
</feature>
<evidence type="ECO:0000256" key="1">
    <source>
        <dbReference type="SAM" id="Coils"/>
    </source>
</evidence>
<comment type="caution">
    <text evidence="3">The sequence shown here is derived from an EMBL/GenBank/DDBJ whole genome shotgun (WGS) entry which is preliminary data.</text>
</comment>
<evidence type="ECO:0000313" key="3">
    <source>
        <dbReference type="EMBL" id="KAK2562686.1"/>
    </source>
</evidence>
<reference evidence="3" key="1">
    <citation type="journal article" date="2023" name="G3 (Bethesda)">
        <title>Whole genome assembly and annotation of the endangered Caribbean coral Acropora cervicornis.</title>
        <authorList>
            <person name="Selwyn J.D."/>
            <person name="Vollmer S.V."/>
        </authorList>
    </citation>
    <scope>NUCLEOTIDE SEQUENCE</scope>
    <source>
        <strain evidence="3">K2</strain>
    </source>
</reference>